<dbReference type="OMA" id="PICCERT"/>
<reference evidence="3" key="4">
    <citation type="submission" date="2025-09" db="UniProtKB">
        <authorList>
            <consortium name="Ensembl"/>
        </authorList>
    </citation>
    <scope>IDENTIFICATION</scope>
</reference>
<gene>
    <name evidence="3" type="primary">LOC101129151</name>
</gene>
<organism evidence="3 4">
    <name type="scientific">Gorilla gorilla gorilla</name>
    <name type="common">Western lowland gorilla</name>
    <dbReference type="NCBI Taxonomy" id="9595"/>
    <lineage>
        <taxon>Eukaryota</taxon>
        <taxon>Metazoa</taxon>
        <taxon>Chordata</taxon>
        <taxon>Craniata</taxon>
        <taxon>Vertebrata</taxon>
        <taxon>Euteleostomi</taxon>
        <taxon>Mammalia</taxon>
        <taxon>Eutheria</taxon>
        <taxon>Euarchontoglires</taxon>
        <taxon>Primates</taxon>
        <taxon>Haplorrhini</taxon>
        <taxon>Catarrhini</taxon>
        <taxon>Hominidae</taxon>
        <taxon>Gorilla</taxon>
    </lineage>
</organism>
<dbReference type="Proteomes" id="UP000001519">
    <property type="component" value="Chromosome 5"/>
</dbReference>
<dbReference type="FunCoup" id="A0A2I2Z0E5">
    <property type="interactions" value="6"/>
</dbReference>
<dbReference type="AlphaFoldDB" id="A0A2I2Z0E5"/>
<dbReference type="STRING" id="9593.ENSGGOP00000040722"/>
<dbReference type="EMBL" id="CABD030037939">
    <property type="status" value="NOT_ANNOTATED_CDS"/>
    <property type="molecule type" value="Genomic_DNA"/>
</dbReference>
<dbReference type="GO" id="GO:0005829">
    <property type="term" value="C:cytosol"/>
    <property type="evidence" value="ECO:0007669"/>
    <property type="project" value="UniProtKB-ARBA"/>
</dbReference>
<evidence type="ECO:0000256" key="1">
    <source>
        <dbReference type="ARBA" id="ARBA00022737"/>
    </source>
</evidence>
<reference evidence="3 4" key="2">
    <citation type="journal article" date="2012" name="Nature">
        <title>Insights into hominid evolution from the gorilla genome sequence.</title>
        <authorList>
            <person name="Scally A."/>
            <person name="Dutheil J.Y."/>
            <person name="Hillier L.W."/>
            <person name="Jordan G.E."/>
            <person name="Goodhead I."/>
            <person name="Herrero J."/>
            <person name="Hobolth A."/>
            <person name="Lappalainen T."/>
            <person name="Mailund T."/>
            <person name="Marques-Bonet T."/>
            <person name="McCarthy S."/>
            <person name="Montgomery S.H."/>
            <person name="Schwalie P.C."/>
            <person name="Tang Y.A."/>
            <person name="Ward M.C."/>
            <person name="Xue Y."/>
            <person name="Yngvadottir B."/>
            <person name="Alkan C."/>
            <person name="Andersen L.N."/>
            <person name="Ayub Q."/>
            <person name="Ball E.V."/>
            <person name="Beal K."/>
            <person name="Bradley B.J."/>
            <person name="Chen Y."/>
            <person name="Clee C.M."/>
            <person name="Fitzgerald S."/>
            <person name="Graves T.A."/>
            <person name="Gu Y."/>
            <person name="Heath P."/>
            <person name="Heger A."/>
            <person name="Karakoc E."/>
            <person name="Kolb-Kokocinski A."/>
            <person name="Laird G.K."/>
            <person name="Lunter G."/>
            <person name="Meader S."/>
            <person name="Mort M."/>
            <person name="Mullikin J.C."/>
            <person name="Munch K."/>
            <person name="O'Connor T.D."/>
            <person name="Phillips A.D."/>
            <person name="Prado-Martinez J."/>
            <person name="Rogers A.S."/>
            <person name="Sajjadian S."/>
            <person name="Schmidt D."/>
            <person name="Shaw K."/>
            <person name="Simpson J.T."/>
            <person name="Stenson P.D."/>
            <person name="Turner D.J."/>
            <person name="Vigilant L."/>
            <person name="Vilella A.J."/>
            <person name="Whitener W."/>
            <person name="Zhu B."/>
            <person name="Cooper D.N."/>
            <person name="de Jong P."/>
            <person name="Dermitzakis E.T."/>
            <person name="Eichler E.E."/>
            <person name="Flicek P."/>
            <person name="Goldman N."/>
            <person name="Mundy N.I."/>
            <person name="Ning Z."/>
            <person name="Odom D.T."/>
            <person name="Ponting C.P."/>
            <person name="Quail M.A."/>
            <person name="Ryder O.A."/>
            <person name="Searle S.M."/>
            <person name="Warren W.C."/>
            <person name="Wilson R.K."/>
            <person name="Schierup M.H."/>
            <person name="Rogers J."/>
            <person name="Tyler-Smith C."/>
            <person name="Durbin R."/>
        </authorList>
    </citation>
    <scope>NUCLEOTIDE SEQUENCE [LARGE SCALE GENOMIC DNA]</scope>
</reference>
<dbReference type="Ensembl" id="ENSGGOT00000028046.2">
    <property type="protein sequence ID" value="ENSGGOP00000040722.1"/>
    <property type="gene ID" value="ENSGGOG00000027718.2"/>
</dbReference>
<dbReference type="Pfam" id="PF01500">
    <property type="entry name" value="Keratin_B2"/>
    <property type="match status" value="1"/>
</dbReference>
<accession>A0A2I2Z0E5</accession>
<keyword evidence="4" id="KW-1185">Reference proteome</keyword>
<dbReference type="InterPro" id="IPR002494">
    <property type="entry name" value="KAP"/>
</dbReference>
<keyword evidence="1" id="KW-0677">Repeat</keyword>
<reference evidence="4" key="1">
    <citation type="submission" date="2011-05" db="EMBL/GenBank/DDBJ databases">
        <title>Insights into the evolution of the great apes provided by the gorilla genome.</title>
        <authorList>
            <person name="Scally A."/>
        </authorList>
    </citation>
    <scope>NUCLEOTIDE SEQUENCE [LARGE SCALE GENOMIC DNA]</scope>
</reference>
<protein>
    <submittedName>
        <fullName evidence="3">Uncharacterized protein</fullName>
    </submittedName>
</protein>
<name>A0A2I2Z0E5_GORGO</name>
<evidence type="ECO:0000256" key="2">
    <source>
        <dbReference type="ARBA" id="ARBA00022744"/>
    </source>
</evidence>
<evidence type="ECO:0000313" key="3">
    <source>
        <dbReference type="Ensembl" id="ENSGGOP00000040722.1"/>
    </source>
</evidence>
<sequence length="99" mass="9984">MASCSTSGTCGSSCCHCCQTSSGGTGCGIGGGIGYGQEGSGGAVSTHIRWCRPDCHVEGTCLPPCYLLHHAKASCCRPSYCGQSCCCPACCCHCCEPTC</sequence>
<keyword evidence="2" id="KW-0416">Keratin</keyword>
<dbReference type="GO" id="GO:0045095">
    <property type="term" value="C:keratin filament"/>
    <property type="evidence" value="ECO:0007669"/>
    <property type="project" value="InterPro"/>
</dbReference>
<evidence type="ECO:0000313" key="4">
    <source>
        <dbReference type="Proteomes" id="UP000001519"/>
    </source>
</evidence>
<reference evidence="3" key="3">
    <citation type="submission" date="2025-08" db="UniProtKB">
        <authorList>
            <consortium name="Ensembl"/>
        </authorList>
    </citation>
    <scope>IDENTIFICATION</scope>
</reference>
<dbReference type="GeneTree" id="ENSGT00940000160443"/>
<proteinExistence type="predicted"/>
<dbReference type="InParanoid" id="A0A2I2Z0E5"/>